<keyword evidence="2" id="KW-1185">Reference proteome</keyword>
<reference evidence="1" key="1">
    <citation type="submission" date="2019-10" db="EMBL/GenBank/DDBJ databases">
        <authorList>
            <consortium name="DOE Joint Genome Institute"/>
            <person name="Kuo A."/>
            <person name="Miyauchi S."/>
            <person name="Kiss E."/>
            <person name="Drula E."/>
            <person name="Kohler A."/>
            <person name="Sanchez-Garcia M."/>
            <person name="Andreopoulos B."/>
            <person name="Barry K.W."/>
            <person name="Bonito G."/>
            <person name="Buee M."/>
            <person name="Carver A."/>
            <person name="Chen C."/>
            <person name="Cichocki N."/>
            <person name="Clum A."/>
            <person name="Culley D."/>
            <person name="Crous P.W."/>
            <person name="Fauchery L."/>
            <person name="Girlanda M."/>
            <person name="Hayes R."/>
            <person name="Keri Z."/>
            <person name="Labutti K."/>
            <person name="Lipzen A."/>
            <person name="Lombard V."/>
            <person name="Magnuson J."/>
            <person name="Maillard F."/>
            <person name="Morin E."/>
            <person name="Murat C."/>
            <person name="Nolan M."/>
            <person name="Ohm R."/>
            <person name="Pangilinan J."/>
            <person name="Pereira M."/>
            <person name="Perotto S."/>
            <person name="Peter M."/>
            <person name="Riley R."/>
            <person name="Sitrit Y."/>
            <person name="Stielow B."/>
            <person name="Szollosi G."/>
            <person name="Zifcakova L."/>
            <person name="Stursova M."/>
            <person name="Spatafora J.W."/>
            <person name="Tedersoo L."/>
            <person name="Vaario L.-M."/>
            <person name="Yamada A."/>
            <person name="Yan M."/>
            <person name="Wang P."/>
            <person name="Xu J."/>
            <person name="Bruns T."/>
            <person name="Baldrian P."/>
            <person name="Vilgalys R."/>
            <person name="Henrissat B."/>
            <person name="Grigoriev I.V."/>
            <person name="Hibbett D."/>
            <person name="Nagy L.G."/>
            <person name="Martin F.M."/>
        </authorList>
    </citation>
    <scope>NUCLEOTIDE SEQUENCE</scope>
    <source>
        <strain evidence="1">P2</strain>
    </source>
</reference>
<reference evidence="1" key="2">
    <citation type="journal article" date="2020" name="Nat. Commun.">
        <title>Large-scale genome sequencing of mycorrhizal fungi provides insights into the early evolution of symbiotic traits.</title>
        <authorList>
            <person name="Miyauchi S."/>
            <person name="Kiss E."/>
            <person name="Kuo A."/>
            <person name="Drula E."/>
            <person name="Kohler A."/>
            <person name="Sanchez-Garcia M."/>
            <person name="Morin E."/>
            <person name="Andreopoulos B."/>
            <person name="Barry K.W."/>
            <person name="Bonito G."/>
            <person name="Buee M."/>
            <person name="Carver A."/>
            <person name="Chen C."/>
            <person name="Cichocki N."/>
            <person name="Clum A."/>
            <person name="Culley D."/>
            <person name="Crous P.W."/>
            <person name="Fauchery L."/>
            <person name="Girlanda M."/>
            <person name="Hayes R.D."/>
            <person name="Keri Z."/>
            <person name="LaButti K."/>
            <person name="Lipzen A."/>
            <person name="Lombard V."/>
            <person name="Magnuson J."/>
            <person name="Maillard F."/>
            <person name="Murat C."/>
            <person name="Nolan M."/>
            <person name="Ohm R.A."/>
            <person name="Pangilinan J."/>
            <person name="Pereira M.F."/>
            <person name="Perotto S."/>
            <person name="Peter M."/>
            <person name="Pfister S."/>
            <person name="Riley R."/>
            <person name="Sitrit Y."/>
            <person name="Stielow J.B."/>
            <person name="Szollosi G."/>
            <person name="Zifcakova L."/>
            <person name="Stursova M."/>
            <person name="Spatafora J.W."/>
            <person name="Tedersoo L."/>
            <person name="Vaario L.M."/>
            <person name="Yamada A."/>
            <person name="Yan M."/>
            <person name="Wang P."/>
            <person name="Xu J."/>
            <person name="Bruns T."/>
            <person name="Baldrian P."/>
            <person name="Vilgalys R."/>
            <person name="Dunand C."/>
            <person name="Henrissat B."/>
            <person name="Grigoriev I.V."/>
            <person name="Hibbett D."/>
            <person name="Nagy L.G."/>
            <person name="Martin F.M."/>
        </authorList>
    </citation>
    <scope>NUCLEOTIDE SEQUENCE</scope>
    <source>
        <strain evidence="1">P2</strain>
    </source>
</reference>
<comment type="caution">
    <text evidence="1">The sequence shown here is derived from an EMBL/GenBank/DDBJ whole genome shotgun (WGS) entry which is preliminary data.</text>
</comment>
<dbReference type="Proteomes" id="UP000886501">
    <property type="component" value="Unassembled WGS sequence"/>
</dbReference>
<dbReference type="EMBL" id="MU118104">
    <property type="protein sequence ID" value="KAF9645107.1"/>
    <property type="molecule type" value="Genomic_DNA"/>
</dbReference>
<sequence length="576" mass="64145">MKGVLHNHDPTLNLPVCIIGAGVAGLYTAMIFESLGIPYQIVDADTKDRVGGRLFTYYFPDGGPYDYYDVGAMRFPETPFMKRTFDPARNRGLPVDLIPYVMQMVEPSPNTFLFYNNARVNNGDPSISGDPFNVSGYLNDPNLTTPAEVSQRVAEVLQPFRDLFRAESGSPPRIASAMDKLFVLTNKFSMRSYMFDPASVGMNAKDISWCETLDFSSTAAYDRALTESTLQPLSTAWPSIGPLRPFLDPNHTDALHFAAKDLRRFLRQCAQEAVQFQSPVTAISEDTENNRMNISINGIQSPQSYSAVISTVPLPRLSLVDLTGVNINANYGQWSAIRELQYGPAVKVGIKFSSPWWETELPQPIHGGQSHTDLPLRTVVYPSYPKGATPENMSKVLIASYCWTQDAERLGALVNTDGTARPELIDLVFHDLAAVHGVTVEWLQQFYNPGDYFAWDWLHDPLTMGAFAFFGPGVYDSTDIYSEMLLPAANGKLFFAGEATSACHAWVAGALDSAWRAVDQYLSLNQPDSVRQTFWDLWGPTEYWDEASDEELVNLNRKLADRHLVIGLHKSGIRLS</sequence>
<accession>A0ACB6Z6F3</accession>
<evidence type="ECO:0000313" key="2">
    <source>
        <dbReference type="Proteomes" id="UP000886501"/>
    </source>
</evidence>
<proteinExistence type="predicted"/>
<gene>
    <name evidence="1" type="ORF">BDM02DRAFT_3101856</name>
</gene>
<name>A0ACB6Z6F3_THEGA</name>
<organism evidence="1 2">
    <name type="scientific">Thelephora ganbajun</name>
    <name type="common">Ganba fungus</name>
    <dbReference type="NCBI Taxonomy" id="370292"/>
    <lineage>
        <taxon>Eukaryota</taxon>
        <taxon>Fungi</taxon>
        <taxon>Dikarya</taxon>
        <taxon>Basidiomycota</taxon>
        <taxon>Agaricomycotina</taxon>
        <taxon>Agaricomycetes</taxon>
        <taxon>Thelephorales</taxon>
        <taxon>Thelephoraceae</taxon>
        <taxon>Thelephora</taxon>
    </lineage>
</organism>
<evidence type="ECO:0000313" key="1">
    <source>
        <dbReference type="EMBL" id="KAF9645107.1"/>
    </source>
</evidence>
<protein>
    <submittedName>
        <fullName evidence="1">Amine oxidase</fullName>
    </submittedName>
</protein>